<protein>
    <submittedName>
        <fullName evidence="1">Uncharacterized protein</fullName>
    </submittedName>
</protein>
<gene>
    <name evidence="1" type="ORF">ElyMa_000809500</name>
</gene>
<evidence type="ECO:0000313" key="2">
    <source>
        <dbReference type="Proteomes" id="UP000762676"/>
    </source>
</evidence>
<dbReference type="Proteomes" id="UP000762676">
    <property type="component" value="Unassembled WGS sequence"/>
</dbReference>
<organism evidence="1 2">
    <name type="scientific">Elysia marginata</name>
    <dbReference type="NCBI Taxonomy" id="1093978"/>
    <lineage>
        <taxon>Eukaryota</taxon>
        <taxon>Metazoa</taxon>
        <taxon>Spiralia</taxon>
        <taxon>Lophotrochozoa</taxon>
        <taxon>Mollusca</taxon>
        <taxon>Gastropoda</taxon>
        <taxon>Heterobranchia</taxon>
        <taxon>Euthyneura</taxon>
        <taxon>Panpulmonata</taxon>
        <taxon>Sacoglossa</taxon>
        <taxon>Placobranchoidea</taxon>
        <taxon>Plakobranchidae</taxon>
        <taxon>Elysia</taxon>
    </lineage>
</organism>
<keyword evidence="2" id="KW-1185">Reference proteome</keyword>
<proteinExistence type="predicted"/>
<dbReference type="AlphaFoldDB" id="A0AAV4GYD5"/>
<dbReference type="EMBL" id="BMAT01001672">
    <property type="protein sequence ID" value="GFR90121.1"/>
    <property type="molecule type" value="Genomic_DNA"/>
</dbReference>
<sequence>MLQESQLASYKLAGNQQRTTLVLRFDAMADTRPKKSESNFENANAAFVSSSSELNFRDRSKSRYSISHISRSSSESSTCISAYGQVTSDQVETVSKKENHSVPSNYLPCDNVQLQIININEDTRKKIAKPERNNTFEKLLLDTFEDTCSVVAETEDLSVEYCIRKEQNINFFTIENKEITPYKRMRKRPIKDWPHDTHKIKGEAGPEVLDSFLTELQLLKQSMQEEAARYC</sequence>
<accession>A0AAV4GYD5</accession>
<evidence type="ECO:0000313" key="1">
    <source>
        <dbReference type="EMBL" id="GFR90121.1"/>
    </source>
</evidence>
<name>A0AAV4GYD5_9GAST</name>
<comment type="caution">
    <text evidence="1">The sequence shown here is derived from an EMBL/GenBank/DDBJ whole genome shotgun (WGS) entry which is preliminary data.</text>
</comment>
<reference evidence="1 2" key="1">
    <citation type="journal article" date="2021" name="Elife">
        <title>Chloroplast acquisition without the gene transfer in kleptoplastic sea slugs, Plakobranchus ocellatus.</title>
        <authorList>
            <person name="Maeda T."/>
            <person name="Takahashi S."/>
            <person name="Yoshida T."/>
            <person name="Shimamura S."/>
            <person name="Takaki Y."/>
            <person name="Nagai Y."/>
            <person name="Toyoda A."/>
            <person name="Suzuki Y."/>
            <person name="Arimoto A."/>
            <person name="Ishii H."/>
            <person name="Satoh N."/>
            <person name="Nishiyama T."/>
            <person name="Hasebe M."/>
            <person name="Maruyama T."/>
            <person name="Minagawa J."/>
            <person name="Obokata J."/>
            <person name="Shigenobu S."/>
        </authorList>
    </citation>
    <scope>NUCLEOTIDE SEQUENCE [LARGE SCALE GENOMIC DNA]</scope>
</reference>